<dbReference type="InterPro" id="IPR041636">
    <property type="entry name" value="RNase_J_C"/>
</dbReference>
<evidence type="ECO:0000256" key="4">
    <source>
        <dbReference type="ARBA" id="ARBA00022722"/>
    </source>
</evidence>
<evidence type="ECO:0000256" key="9">
    <source>
        <dbReference type="ARBA" id="ARBA00022839"/>
    </source>
</evidence>
<feature type="active site" description="Proton donor" evidence="12">
    <location>
        <position position="192"/>
    </location>
</feature>
<dbReference type="InterPro" id="IPR042173">
    <property type="entry name" value="RNase_J_2"/>
</dbReference>
<dbReference type="Gene3D" id="3.40.50.10710">
    <property type="entry name" value="Metallo-hydrolase/oxidoreductase"/>
    <property type="match status" value="1"/>
</dbReference>
<gene>
    <name evidence="11" type="primary">rnj</name>
    <name evidence="17" type="ORF">IV38_GL000288</name>
    <name evidence="18" type="ORF">IV40_GL000381</name>
</gene>
<accession>A0A0R2FZX9</accession>
<evidence type="ECO:0000256" key="2">
    <source>
        <dbReference type="ARBA" id="ARBA00022490"/>
    </source>
</evidence>
<dbReference type="InterPro" id="IPR011108">
    <property type="entry name" value="RMMBL"/>
</dbReference>
<evidence type="ECO:0000256" key="1">
    <source>
        <dbReference type="ARBA" id="ARBA00004496"/>
    </source>
</evidence>
<dbReference type="PIRSF" id="PIRSF004803">
    <property type="entry name" value="RnjA"/>
    <property type="match status" value="1"/>
</dbReference>
<proteinExistence type="inferred from homology"/>
<dbReference type="InterPro" id="IPR036866">
    <property type="entry name" value="RibonucZ/Hydroxyglut_hydro"/>
</dbReference>
<dbReference type="GO" id="GO:0004521">
    <property type="term" value="F:RNA endonuclease activity"/>
    <property type="evidence" value="ECO:0007669"/>
    <property type="project" value="UniProtKB-UniRule"/>
</dbReference>
<keyword evidence="6 11" id="KW-0255">Endonuclease</keyword>
<dbReference type="PATRIC" id="fig|81857.3.peg.294"/>
<dbReference type="NCBIfam" id="TIGR00649">
    <property type="entry name" value="MG423"/>
    <property type="match status" value="1"/>
</dbReference>
<feature type="active site" description="Proton acceptor" evidence="12">
    <location>
        <position position="365"/>
    </location>
</feature>
<feature type="binding site" evidence="14">
    <location>
        <position position="440"/>
    </location>
    <ligand>
        <name>Ca(2+)</name>
        <dbReference type="ChEBI" id="CHEBI:29108"/>
    </ligand>
</feature>
<dbReference type="GO" id="GO:0005737">
    <property type="term" value="C:cytoplasm"/>
    <property type="evidence" value="ECO:0007669"/>
    <property type="project" value="UniProtKB-SubCell"/>
</dbReference>
<dbReference type="AlphaFoldDB" id="A0A0R2FZX9"/>
<evidence type="ECO:0000256" key="6">
    <source>
        <dbReference type="ARBA" id="ARBA00022759"/>
    </source>
</evidence>
<keyword evidence="5 14" id="KW-0479">Metal-binding</keyword>
<evidence type="ECO:0000256" key="3">
    <source>
        <dbReference type="ARBA" id="ARBA00022552"/>
    </source>
</evidence>
<dbReference type="InterPro" id="IPR001279">
    <property type="entry name" value="Metallo-B-lactamas"/>
</dbReference>
<evidence type="ECO:0000313" key="20">
    <source>
        <dbReference type="Proteomes" id="UP000051751"/>
    </source>
</evidence>
<feature type="compositionally biased region" description="Low complexity" evidence="15">
    <location>
        <begin position="573"/>
        <end position="582"/>
    </location>
</feature>
<comment type="subunit">
    <text evidence="11">Homodimer, may be a subunit of the RNA degradosome.</text>
</comment>
<feature type="region of interest" description="Disordered" evidence="15">
    <location>
        <begin position="559"/>
        <end position="605"/>
    </location>
</feature>
<dbReference type="HAMAP" id="MF_01491">
    <property type="entry name" value="RNase_J_bact"/>
    <property type="match status" value="1"/>
</dbReference>
<dbReference type="Gene3D" id="3.10.20.580">
    <property type="match status" value="1"/>
</dbReference>
<dbReference type="SMART" id="SM00849">
    <property type="entry name" value="Lactamase_B"/>
    <property type="match status" value="1"/>
</dbReference>
<dbReference type="Proteomes" id="UP000051645">
    <property type="component" value="Unassembled WGS sequence"/>
</dbReference>
<keyword evidence="7 11" id="KW-0378">Hydrolase</keyword>
<feature type="binding site" evidence="13">
    <location>
        <begin position="229"/>
        <end position="231"/>
    </location>
    <ligand>
        <name>substrate</name>
    </ligand>
</feature>
<dbReference type="EMBL" id="JQAT01000001">
    <property type="protein sequence ID" value="KRN29404.1"/>
    <property type="molecule type" value="Genomic_DNA"/>
</dbReference>
<feature type="compositionally biased region" description="Basic residues" evidence="15">
    <location>
        <begin position="583"/>
        <end position="598"/>
    </location>
</feature>
<dbReference type="InterPro" id="IPR030854">
    <property type="entry name" value="RNase_J_bac"/>
</dbReference>
<dbReference type="InterPro" id="IPR004613">
    <property type="entry name" value="RNase_J"/>
</dbReference>
<dbReference type="RefSeq" id="WP_082617832.1">
    <property type="nucleotide sequence ID" value="NZ_JQAT01000001.1"/>
</dbReference>
<keyword evidence="8 14" id="KW-0862">Zinc</keyword>
<evidence type="ECO:0000313" key="18">
    <source>
        <dbReference type="EMBL" id="KRN34067.1"/>
    </source>
</evidence>
<feature type="domain" description="Metallo-beta-lactamase" evidence="16">
    <location>
        <begin position="16"/>
        <end position="212"/>
    </location>
</feature>
<feature type="binding site" evidence="14">
    <location>
        <position position="138"/>
    </location>
    <ligand>
        <name>Zn(2+)</name>
        <dbReference type="ChEBI" id="CHEBI:29105"/>
        <label>1</label>
        <note>catalytic</note>
    </ligand>
</feature>
<comment type="cofactor">
    <cofactor evidence="14">
        <name>Zn(2+)</name>
        <dbReference type="ChEBI" id="CHEBI:29105"/>
    </cofactor>
    <text evidence="14">Binds 2 Zn(2+) ions per subunit. It is not clear if Zn(2+) or Mg(2+) is physiologically important.</text>
</comment>
<evidence type="ECO:0000256" key="7">
    <source>
        <dbReference type="ARBA" id="ARBA00022801"/>
    </source>
</evidence>
<evidence type="ECO:0000256" key="5">
    <source>
        <dbReference type="ARBA" id="ARBA00022723"/>
    </source>
</evidence>
<keyword evidence="2 11" id="KW-0963">Cytoplasm</keyword>
<keyword evidence="9 11" id="KW-0269">Exonuclease</keyword>
<dbReference type="PANTHER" id="PTHR43694:SF4">
    <property type="entry name" value="RIBONUCLEASE J 2"/>
    <property type="match status" value="1"/>
</dbReference>
<keyword evidence="3 11" id="KW-0698">rRNA processing</keyword>
<dbReference type="Proteomes" id="UP000051751">
    <property type="component" value="Unassembled WGS sequence"/>
</dbReference>
<dbReference type="GO" id="GO:0003723">
    <property type="term" value="F:RNA binding"/>
    <property type="evidence" value="ECO:0007669"/>
    <property type="project" value="UniProtKB-UniRule"/>
</dbReference>
<name>A0A0R2FZX9_9LACO</name>
<comment type="caution">
    <text evidence="18">The sequence shown here is derived from an EMBL/GenBank/DDBJ whole genome shotgun (WGS) entry which is preliminary data.</text>
</comment>
<organism evidence="18 19">
    <name type="scientific">Lactobacillus selangorensis</name>
    <dbReference type="NCBI Taxonomy" id="81857"/>
    <lineage>
        <taxon>Bacteria</taxon>
        <taxon>Bacillati</taxon>
        <taxon>Bacillota</taxon>
        <taxon>Bacilli</taxon>
        <taxon>Lactobacillales</taxon>
        <taxon>Lactobacillaceae</taxon>
        <taxon>Lactobacillus</taxon>
    </lineage>
</organism>
<evidence type="ECO:0000313" key="17">
    <source>
        <dbReference type="EMBL" id="KRN29404.1"/>
    </source>
</evidence>
<feature type="binding site" evidence="14">
    <location>
        <position position="69"/>
    </location>
    <ligand>
        <name>Zn(2+)</name>
        <dbReference type="ChEBI" id="CHEBI:29105"/>
        <label>1</label>
        <note>catalytic</note>
    </ligand>
</feature>
<dbReference type="CDD" id="cd07714">
    <property type="entry name" value="RNaseJ_MBL-fold"/>
    <property type="match status" value="1"/>
</dbReference>
<evidence type="ECO:0000256" key="12">
    <source>
        <dbReference type="PIRSR" id="PIRSR004803-1"/>
    </source>
</evidence>
<dbReference type="STRING" id="81857.IV38_GL000288"/>
<keyword evidence="14" id="KW-0106">Calcium</keyword>
<dbReference type="FunFam" id="3.10.20.580:FF:000001">
    <property type="entry name" value="Ribonuclease J"/>
    <property type="match status" value="1"/>
</dbReference>
<feature type="binding site" evidence="14">
    <location>
        <position position="71"/>
    </location>
    <ligand>
        <name>Zn(2+)</name>
        <dbReference type="ChEBI" id="CHEBI:29105"/>
        <label>1</label>
        <note>catalytic</note>
    </ligand>
</feature>
<dbReference type="EC" id="3.1.-.-" evidence="11"/>
<evidence type="ECO:0000313" key="19">
    <source>
        <dbReference type="Proteomes" id="UP000051645"/>
    </source>
</evidence>
<feature type="binding site" evidence="14">
    <location>
        <position position="160"/>
    </location>
    <ligand>
        <name>Zn(2+)</name>
        <dbReference type="ChEBI" id="CHEBI:29105"/>
        <label>1</label>
        <note>catalytic</note>
    </ligand>
</feature>
<dbReference type="GO" id="GO:0004534">
    <property type="term" value="F:5'-3' RNA exonuclease activity"/>
    <property type="evidence" value="ECO:0007669"/>
    <property type="project" value="UniProtKB-UniRule"/>
</dbReference>
<feature type="binding site" evidence="11 13">
    <location>
        <begin position="361"/>
        <end position="365"/>
    </location>
    <ligand>
        <name>substrate</name>
    </ligand>
</feature>
<protein>
    <recommendedName>
        <fullName evidence="11">Ribonuclease J</fullName>
        <shortName evidence="11">RNase J</shortName>
        <ecNumber evidence="11">3.1.-.-</ecNumber>
    </recommendedName>
</protein>
<comment type="similarity">
    <text evidence="11">Belongs to the metallo-beta-lactamase superfamily. RNA-metabolizing metallo-beta-lactamase-like family. Bacterial RNase J subfamily.</text>
</comment>
<dbReference type="Gene3D" id="3.60.15.10">
    <property type="entry name" value="Ribonuclease Z/Hydroxyacylglutathione hydrolase-like"/>
    <property type="match status" value="1"/>
</dbReference>
<keyword evidence="19" id="KW-1185">Reference proteome</keyword>
<dbReference type="Pfam" id="PF17770">
    <property type="entry name" value="RNase_J_C"/>
    <property type="match status" value="1"/>
</dbReference>
<dbReference type="GO" id="GO:0008270">
    <property type="term" value="F:zinc ion binding"/>
    <property type="evidence" value="ECO:0007669"/>
    <property type="project" value="InterPro"/>
</dbReference>
<dbReference type="GO" id="GO:0006364">
    <property type="term" value="P:rRNA processing"/>
    <property type="evidence" value="ECO:0007669"/>
    <property type="project" value="UniProtKB-UniRule"/>
</dbReference>
<dbReference type="PANTHER" id="PTHR43694">
    <property type="entry name" value="RIBONUCLEASE J"/>
    <property type="match status" value="1"/>
</dbReference>
<evidence type="ECO:0000256" key="8">
    <source>
        <dbReference type="ARBA" id="ARBA00022833"/>
    </source>
</evidence>
<evidence type="ECO:0000256" key="13">
    <source>
        <dbReference type="PIRSR" id="PIRSR004803-2"/>
    </source>
</evidence>
<dbReference type="EMBL" id="JQAZ01000001">
    <property type="protein sequence ID" value="KRN34067.1"/>
    <property type="molecule type" value="Genomic_DNA"/>
</dbReference>
<dbReference type="OrthoDB" id="9758375at2"/>
<evidence type="ECO:0000256" key="15">
    <source>
        <dbReference type="SAM" id="MobiDB-lite"/>
    </source>
</evidence>
<comment type="function">
    <text evidence="11">An RNase that has 5'-3' exonuclease and possibly endonuclease activity. Involved in maturation of rRNA and in some organisms also mRNA maturation and/or decay.</text>
</comment>
<reference evidence="19 20" key="1">
    <citation type="journal article" date="2015" name="Genome Announc.">
        <title>Expanding the biotechnology potential of lactobacilli through comparative genomics of 213 strains and associated genera.</title>
        <authorList>
            <person name="Sun Z."/>
            <person name="Harris H.M."/>
            <person name="McCann A."/>
            <person name="Guo C."/>
            <person name="Argimon S."/>
            <person name="Zhang W."/>
            <person name="Yang X."/>
            <person name="Jeffery I.B."/>
            <person name="Cooney J.C."/>
            <person name="Kagawa T.F."/>
            <person name="Liu W."/>
            <person name="Song Y."/>
            <person name="Salvetti E."/>
            <person name="Wrobel A."/>
            <person name="Rasinkangas P."/>
            <person name="Parkhill J."/>
            <person name="Rea M.C."/>
            <person name="O'Sullivan O."/>
            <person name="Ritari J."/>
            <person name="Douillard F.P."/>
            <person name="Paul Ross R."/>
            <person name="Yang R."/>
            <person name="Briner A.E."/>
            <person name="Felis G.E."/>
            <person name="de Vos W.M."/>
            <person name="Barrangou R."/>
            <person name="Klaenhammer T.R."/>
            <person name="Caufield P.W."/>
            <person name="Cui Y."/>
            <person name="Zhang H."/>
            <person name="O'Toole P.W."/>
        </authorList>
    </citation>
    <scope>NUCLEOTIDE SEQUENCE [LARGE SCALE GENOMIC DNA]</scope>
    <source>
        <strain evidence="17 20">ATCC BAA-66</strain>
        <strain evidence="18 19">DSM 13344</strain>
    </source>
</reference>
<dbReference type="Pfam" id="PF22505">
    <property type="entry name" value="RNase_J_b_CASP"/>
    <property type="match status" value="1"/>
</dbReference>
<dbReference type="InterPro" id="IPR055132">
    <property type="entry name" value="RNase_J_b_CASP"/>
</dbReference>
<dbReference type="Pfam" id="PF07521">
    <property type="entry name" value="RMMBL"/>
    <property type="match status" value="1"/>
</dbReference>
<comment type="cofactor">
    <cofactor evidence="14">
        <name>Ca(2+)</name>
        <dbReference type="ChEBI" id="CHEBI:29108"/>
    </cofactor>
    <text evidence="14">Binds 1 Ca(2+) cation per subunit. Seen in 1 crystal structure, it is not clear if it is physiologically important.</text>
</comment>
<feature type="binding site" evidence="14">
    <location>
        <position position="73"/>
    </location>
    <ligand>
        <name>Zn(2+)</name>
        <dbReference type="ChEBI" id="CHEBI:29105"/>
        <label>1</label>
        <note>catalytic</note>
    </ligand>
</feature>
<comment type="subcellular location">
    <subcellularLocation>
        <location evidence="1 11">Cytoplasm</location>
    </subcellularLocation>
</comment>
<feature type="binding site" evidence="14">
    <location>
        <position position="44"/>
    </location>
    <ligand>
        <name>Ca(2+)</name>
        <dbReference type="ChEBI" id="CHEBI:29108"/>
    </ligand>
</feature>
<dbReference type="Pfam" id="PF00753">
    <property type="entry name" value="Lactamase_B"/>
    <property type="match status" value="1"/>
</dbReference>
<keyword evidence="10 11" id="KW-0694">RNA-binding</keyword>
<evidence type="ECO:0000256" key="11">
    <source>
        <dbReference type="HAMAP-Rule" id="MF_01491"/>
    </source>
</evidence>
<evidence type="ECO:0000259" key="16">
    <source>
        <dbReference type="SMART" id="SM00849"/>
    </source>
</evidence>
<keyword evidence="4 11" id="KW-0540">Nuclease</keyword>
<sequence>MSKIKIIALGGVRENGKNMYAVQVDDEIFVLDCGLKYPENELLGIDVVIPDFSYLEENIDKVVGIFLTHGHADAIGALPYFVEKHDVPVFGSDLTIDLAKLAVANQPKAKKFKDFHVVDENTAIDFDQATVSFFKTTHSIPGSMGIVIKTDEGDVVYTGDFKFDQSAVPMYQTNYARLTEIGSEGVLALLSDSANAESPYEDASERDIYNYILEAFEYHEGRIIVASVASNIMRVQQVIDAAAKTGRKVVLTGRDLERIVRTALKQGSLKLPDDDIIVPIKDIKQLDPEKTVVLETGKMGEPIKALQKMAVNRHSTVRINQGDLVFITTTPSHAMDTVVAETKDMIYRAGGEVKSISDDLHASGHAGKNDLQLMLNLLHPEYLLPVQGEYRLLAAHADIAHEVGMPYQNIFITGIGDVVSYDHGKMHVSGQVDAGNTMIDGIGVGDIGNIVLRDRKLLSEDGIFIAVITINRKTKSIVTTPKVTARGFVYVKTSKDLMAESTQIVTDTVQKNLDHKEFDWSHLKQDVREDLGHYLYEQTKRRPVILPVIMEVNQNRQRSYAHKAHKNTKTEVPAAKQAPAKKTAAKKPVKKAAAKKPAAKPAQSK</sequence>
<feature type="binding site" evidence="14">
    <location>
        <position position="46"/>
    </location>
    <ligand>
        <name>Ca(2+)</name>
        <dbReference type="ChEBI" id="CHEBI:29108"/>
    </ligand>
</feature>
<evidence type="ECO:0000256" key="10">
    <source>
        <dbReference type="ARBA" id="ARBA00022884"/>
    </source>
</evidence>
<dbReference type="SUPFAM" id="SSF56281">
    <property type="entry name" value="Metallo-hydrolase/oxidoreductase"/>
    <property type="match status" value="1"/>
</dbReference>
<evidence type="ECO:0000256" key="14">
    <source>
        <dbReference type="PIRSR" id="PIRSR004803-3"/>
    </source>
</evidence>